<reference evidence="2" key="1">
    <citation type="submission" date="2023-10" db="EMBL/GenBank/DDBJ databases">
        <authorList>
            <person name="Chen Y."/>
            <person name="Shah S."/>
            <person name="Dougan E. K."/>
            <person name="Thang M."/>
            <person name="Chan C."/>
        </authorList>
    </citation>
    <scope>NUCLEOTIDE SEQUENCE [LARGE SCALE GENOMIC DNA]</scope>
</reference>
<dbReference type="Proteomes" id="UP001189429">
    <property type="component" value="Unassembled WGS sequence"/>
</dbReference>
<sequence length="117" mass="12559">MEKVKETLKMARAPRACLSDTSRRAWGPFPWGADRSRRQNGELDAGLHRMVEGASGARLRRGGGSTGPTGSRASDDVPAEGPVHSAVEVAQGMEDALQDDRGGGDESGERSRRQEQQ</sequence>
<evidence type="ECO:0000313" key="3">
    <source>
        <dbReference type="Proteomes" id="UP001189429"/>
    </source>
</evidence>
<feature type="compositionally biased region" description="Basic and acidic residues" evidence="1">
    <location>
        <begin position="98"/>
        <end position="117"/>
    </location>
</feature>
<accession>A0ABN9P6X3</accession>
<evidence type="ECO:0000256" key="1">
    <source>
        <dbReference type="SAM" id="MobiDB-lite"/>
    </source>
</evidence>
<name>A0ABN9P6X3_9DINO</name>
<evidence type="ECO:0000313" key="2">
    <source>
        <dbReference type="EMBL" id="CAK0788436.1"/>
    </source>
</evidence>
<organism evidence="2 3">
    <name type="scientific">Prorocentrum cordatum</name>
    <dbReference type="NCBI Taxonomy" id="2364126"/>
    <lineage>
        <taxon>Eukaryota</taxon>
        <taxon>Sar</taxon>
        <taxon>Alveolata</taxon>
        <taxon>Dinophyceae</taxon>
        <taxon>Prorocentrales</taxon>
        <taxon>Prorocentraceae</taxon>
        <taxon>Prorocentrum</taxon>
    </lineage>
</organism>
<comment type="caution">
    <text evidence="2">The sequence shown here is derived from an EMBL/GenBank/DDBJ whole genome shotgun (WGS) entry which is preliminary data.</text>
</comment>
<feature type="compositionally biased region" description="Basic and acidic residues" evidence="1">
    <location>
        <begin position="34"/>
        <end position="51"/>
    </location>
</feature>
<gene>
    <name evidence="2" type="ORF">PCOR1329_LOCUS325</name>
</gene>
<keyword evidence="3" id="KW-1185">Reference proteome</keyword>
<proteinExistence type="predicted"/>
<dbReference type="EMBL" id="CAUYUJ010000053">
    <property type="protein sequence ID" value="CAK0788436.1"/>
    <property type="molecule type" value="Genomic_DNA"/>
</dbReference>
<protein>
    <submittedName>
        <fullName evidence="2">Uncharacterized protein</fullName>
    </submittedName>
</protein>
<feature type="region of interest" description="Disordered" evidence="1">
    <location>
        <begin position="22"/>
        <end position="117"/>
    </location>
</feature>